<evidence type="ECO:0008006" key="2">
    <source>
        <dbReference type="Google" id="ProtNLM"/>
    </source>
</evidence>
<protein>
    <recommendedName>
        <fullName evidence="2">Maturation</fullName>
    </recommendedName>
</protein>
<reference evidence="1" key="1">
    <citation type="submission" date="2019-05" db="EMBL/GenBank/DDBJ databases">
        <title>Metatranscriptomic reconstruction reveals RNA viruses with the potential to shape carbon cycling in soil.</title>
        <authorList>
            <person name="Starr E.P."/>
            <person name="Nuccio E."/>
            <person name="Pett-Ridge J."/>
            <person name="Banfield J.F."/>
            <person name="Firestone M.K."/>
        </authorList>
    </citation>
    <scope>NUCLEOTIDE SEQUENCE</scope>
    <source>
        <strain evidence="1">H4_Bulk_46_scaffold_811</strain>
    </source>
</reference>
<name>A0A514D6B8_9VIRU</name>
<dbReference type="EMBL" id="MN034638">
    <property type="protein sequence ID" value="QDH89145.1"/>
    <property type="molecule type" value="Genomic_RNA"/>
</dbReference>
<gene>
    <name evidence="1" type="ORF">H4Bulk46811_000001</name>
</gene>
<accession>A0A514D6B8</accession>
<evidence type="ECO:0000313" key="1">
    <source>
        <dbReference type="EMBL" id="QDH89145.1"/>
    </source>
</evidence>
<proteinExistence type="predicted"/>
<sequence>MARTSRNRSRPFTCKGGAQQIWLGDTLANPGIQQDRVFSNTCADSHGSPVVDSPLSINTYKGTYPMLNGTVIPTLQSPKNHTVFVDLTYTGVPTALSTMAVQPAPSGWLLDLVAGTNPSRPVIGIPIWAQNLKELPKMLKQLGDAILSPKSLVKPKGLAGSYLGVQFGWLPLIEDLKKLVDFQSYVLKRNKELADLYSGKGLRRRLKFTDDTVNTPVSVNTATYANAIIKSTSSVDVKRRTWGTIHWYPTTPPQYHPDDHKWNSLVNQIVLGATPEGLAKGLWDVIPWTWLVGWFTNLGKYTLAHSYTVPAQHSGGCLMREAIGTWTAGDSTVSAGSGKVYQYGQLTRSLKTRAVSSVVTVGVNMPYFDMFRLSILGALFTQRFIR</sequence>
<organism evidence="1">
    <name type="scientific">Leviviridae sp</name>
    <dbReference type="NCBI Taxonomy" id="2027243"/>
    <lineage>
        <taxon>Viruses</taxon>
        <taxon>Riboviria</taxon>
        <taxon>Orthornavirae</taxon>
        <taxon>Lenarviricota</taxon>
        <taxon>Leviviricetes</taxon>
        <taxon>Norzivirales</taxon>
        <taxon>Fiersviridae</taxon>
    </lineage>
</organism>